<accession>A0ABP7MRY5</accession>
<keyword evidence="3" id="KW-1185">Reference proteome</keyword>
<comment type="caution">
    <text evidence="2">The sequence shown here is derived from an EMBL/GenBank/DDBJ whole genome shotgun (WGS) entry which is preliminary data.</text>
</comment>
<dbReference type="Proteomes" id="UP001501727">
    <property type="component" value="Unassembled WGS sequence"/>
</dbReference>
<protein>
    <submittedName>
        <fullName evidence="2">Uncharacterized protein</fullName>
    </submittedName>
</protein>
<proteinExistence type="predicted"/>
<gene>
    <name evidence="2" type="ORF">GCM10022229_23390</name>
</gene>
<organism evidence="2 3">
    <name type="scientific">Luteimonas lutimaris</name>
    <dbReference type="NCBI Taxonomy" id="698645"/>
    <lineage>
        <taxon>Bacteria</taxon>
        <taxon>Pseudomonadati</taxon>
        <taxon>Pseudomonadota</taxon>
        <taxon>Gammaproteobacteria</taxon>
        <taxon>Lysobacterales</taxon>
        <taxon>Lysobacteraceae</taxon>
        <taxon>Luteimonas</taxon>
    </lineage>
</organism>
<evidence type="ECO:0000313" key="2">
    <source>
        <dbReference type="EMBL" id="GAA3929048.1"/>
    </source>
</evidence>
<evidence type="ECO:0000256" key="1">
    <source>
        <dbReference type="SAM" id="SignalP"/>
    </source>
</evidence>
<evidence type="ECO:0000313" key="3">
    <source>
        <dbReference type="Proteomes" id="UP001501727"/>
    </source>
</evidence>
<sequence>MMMKKIHAIALVALMLPASAFAQELPNRGAQDEGLGKDTVNALSATLSSHSAVRRLLADDQITVSAMRWGPGEGTVWVYRTNEIGGKSGYQHFAVRVYMKQAAPGQVEFKTQVFCDVGSDRFLQITADRCERIKSDFAPKLVADHRQDFIAFIGGENTTPAQIRAAGGAIHDALAAMTGSPVAATGSSGKSETVPGQID</sequence>
<dbReference type="RefSeq" id="WP_344760173.1">
    <property type="nucleotide sequence ID" value="NZ_BAAAZU010000024.1"/>
</dbReference>
<feature type="chain" id="PRO_5046375346" evidence="1">
    <location>
        <begin position="23"/>
        <end position="199"/>
    </location>
</feature>
<reference evidence="3" key="1">
    <citation type="journal article" date="2019" name="Int. J. Syst. Evol. Microbiol.">
        <title>The Global Catalogue of Microorganisms (GCM) 10K type strain sequencing project: providing services to taxonomists for standard genome sequencing and annotation.</title>
        <authorList>
            <consortium name="The Broad Institute Genomics Platform"/>
            <consortium name="The Broad Institute Genome Sequencing Center for Infectious Disease"/>
            <person name="Wu L."/>
            <person name="Ma J."/>
        </authorList>
    </citation>
    <scope>NUCLEOTIDE SEQUENCE [LARGE SCALE GENOMIC DNA]</scope>
    <source>
        <strain evidence="3">JCM 16916</strain>
    </source>
</reference>
<keyword evidence="1" id="KW-0732">Signal</keyword>
<dbReference type="EMBL" id="BAAAZU010000024">
    <property type="protein sequence ID" value="GAA3929048.1"/>
    <property type="molecule type" value="Genomic_DNA"/>
</dbReference>
<feature type="signal peptide" evidence="1">
    <location>
        <begin position="1"/>
        <end position="22"/>
    </location>
</feature>
<name>A0ABP7MRY5_9GAMM</name>